<evidence type="ECO:0000259" key="2">
    <source>
        <dbReference type="Pfam" id="PF25181"/>
    </source>
</evidence>
<proteinExistence type="predicted"/>
<sequence>MDDPFAPYEQADQEHRAAQRRARFAQAALNAALTDLMARPQGRLLLRWLLEECRCFSALNLEDAPPGADALRLGFTEGRRYVGARLLRLLRQTGPEHLPRLLNPQEDETYEPDPHEPDRS</sequence>
<reference evidence="4" key="1">
    <citation type="submission" date="2016-10" db="EMBL/GenBank/DDBJ databases">
        <authorList>
            <person name="Varghese N."/>
            <person name="Submissions S."/>
        </authorList>
    </citation>
    <scope>NUCLEOTIDE SEQUENCE [LARGE SCALE GENOMIC DNA]</scope>
    <source>
        <strain evidence="4">KHC7</strain>
    </source>
</reference>
<dbReference type="AlphaFoldDB" id="A0A1G7KUL8"/>
<dbReference type="OrthoDB" id="9871779at2"/>
<accession>A0A1G7KUL8</accession>
<gene>
    <name evidence="3" type="ORF">SAMN05192586_1056</name>
</gene>
<dbReference type="InterPro" id="IPR057447">
    <property type="entry name" value="Bbp19-like_phage"/>
</dbReference>
<dbReference type="STRING" id="571438.SAMN05192586_1056"/>
<name>A0A1G7KUL8_9BACT</name>
<keyword evidence="4" id="KW-1185">Reference proteome</keyword>
<dbReference type="EMBL" id="FNBX01000005">
    <property type="protein sequence ID" value="SDF40913.1"/>
    <property type="molecule type" value="Genomic_DNA"/>
</dbReference>
<evidence type="ECO:0000313" key="4">
    <source>
        <dbReference type="Proteomes" id="UP000199355"/>
    </source>
</evidence>
<dbReference type="RefSeq" id="WP_092153136.1">
    <property type="nucleotide sequence ID" value="NZ_FNBX01000005.1"/>
</dbReference>
<organism evidence="3 4">
    <name type="scientific">Desulfovibrio legallii</name>
    <dbReference type="NCBI Taxonomy" id="571438"/>
    <lineage>
        <taxon>Bacteria</taxon>
        <taxon>Pseudomonadati</taxon>
        <taxon>Thermodesulfobacteriota</taxon>
        <taxon>Desulfovibrionia</taxon>
        <taxon>Desulfovibrionales</taxon>
        <taxon>Desulfovibrionaceae</taxon>
        <taxon>Desulfovibrio</taxon>
    </lineage>
</organism>
<evidence type="ECO:0000313" key="3">
    <source>
        <dbReference type="EMBL" id="SDF40913.1"/>
    </source>
</evidence>
<evidence type="ECO:0000256" key="1">
    <source>
        <dbReference type="SAM" id="MobiDB-lite"/>
    </source>
</evidence>
<feature type="region of interest" description="Disordered" evidence="1">
    <location>
        <begin position="95"/>
        <end position="120"/>
    </location>
</feature>
<feature type="domain" description="Bbp19-like phage" evidence="2">
    <location>
        <begin position="36"/>
        <end position="102"/>
    </location>
</feature>
<protein>
    <recommendedName>
        <fullName evidence="2">Bbp19-like phage domain-containing protein</fullName>
    </recommendedName>
</protein>
<dbReference type="Proteomes" id="UP000199355">
    <property type="component" value="Unassembled WGS sequence"/>
</dbReference>
<dbReference type="Pfam" id="PF25181">
    <property type="entry name" value="Phage_Bbp19"/>
    <property type="match status" value="1"/>
</dbReference>